<feature type="domain" description="Guanylate cyclase" evidence="1">
    <location>
        <begin position="301"/>
        <end position="419"/>
    </location>
</feature>
<dbReference type="InterPro" id="IPR050697">
    <property type="entry name" value="Adenylyl/Guanylyl_Cyclase_3/4"/>
</dbReference>
<comment type="caution">
    <text evidence="2">The sequence shown here is derived from an EMBL/GenBank/DDBJ whole genome shotgun (WGS) entry which is preliminary data.</text>
</comment>
<dbReference type="GO" id="GO:0004016">
    <property type="term" value="F:adenylate cyclase activity"/>
    <property type="evidence" value="ECO:0007669"/>
    <property type="project" value="UniProtKB-ARBA"/>
</dbReference>
<dbReference type="Pfam" id="PF19363">
    <property type="entry name" value="DUF5939"/>
    <property type="match status" value="1"/>
</dbReference>
<dbReference type="InterPro" id="IPR001054">
    <property type="entry name" value="A/G_cyclase"/>
</dbReference>
<dbReference type="GO" id="GO:0006171">
    <property type="term" value="P:cAMP biosynthetic process"/>
    <property type="evidence" value="ECO:0007669"/>
    <property type="project" value="TreeGrafter"/>
</dbReference>
<name>A0A952FQB5_9PROT</name>
<dbReference type="PROSITE" id="PS50125">
    <property type="entry name" value="GUANYLATE_CYCLASE_2"/>
    <property type="match status" value="1"/>
</dbReference>
<dbReference type="GO" id="GO:0035556">
    <property type="term" value="P:intracellular signal transduction"/>
    <property type="evidence" value="ECO:0007669"/>
    <property type="project" value="InterPro"/>
</dbReference>
<protein>
    <submittedName>
        <fullName evidence="2">Adenylate/guanylate cyclase domain-containing protein</fullName>
    </submittedName>
</protein>
<organism evidence="2 3">
    <name type="scientific">Inquilinus limosus</name>
    <dbReference type="NCBI Taxonomy" id="171674"/>
    <lineage>
        <taxon>Bacteria</taxon>
        <taxon>Pseudomonadati</taxon>
        <taxon>Pseudomonadota</taxon>
        <taxon>Alphaproteobacteria</taxon>
        <taxon>Rhodospirillales</taxon>
        <taxon>Rhodospirillaceae</taxon>
        <taxon>Inquilinus</taxon>
    </lineage>
</organism>
<evidence type="ECO:0000259" key="1">
    <source>
        <dbReference type="PROSITE" id="PS50125"/>
    </source>
</evidence>
<dbReference type="CDD" id="cd07302">
    <property type="entry name" value="CHD"/>
    <property type="match status" value="1"/>
</dbReference>
<gene>
    <name evidence="2" type="ORF">JF625_29855</name>
</gene>
<dbReference type="EMBL" id="JAEKLZ010000519">
    <property type="protein sequence ID" value="MBW8729343.1"/>
    <property type="molecule type" value="Genomic_DNA"/>
</dbReference>
<dbReference type="Proteomes" id="UP000700706">
    <property type="component" value="Unassembled WGS sequence"/>
</dbReference>
<dbReference type="PANTHER" id="PTHR43081">
    <property type="entry name" value="ADENYLATE CYCLASE, TERMINAL-DIFFERENTIATION SPECIFIC-RELATED"/>
    <property type="match status" value="1"/>
</dbReference>
<accession>A0A952FQB5</accession>
<evidence type="ECO:0000313" key="2">
    <source>
        <dbReference type="EMBL" id="MBW8729343.1"/>
    </source>
</evidence>
<dbReference type="Gene3D" id="3.30.70.1230">
    <property type="entry name" value="Nucleotide cyclase"/>
    <property type="match status" value="1"/>
</dbReference>
<dbReference type="Pfam" id="PF00211">
    <property type="entry name" value="Guanylate_cyc"/>
    <property type="match status" value="1"/>
</dbReference>
<dbReference type="InterPro" id="IPR045983">
    <property type="entry name" value="GUC-dom-containing_N"/>
</dbReference>
<evidence type="ECO:0000313" key="3">
    <source>
        <dbReference type="Proteomes" id="UP000700706"/>
    </source>
</evidence>
<proteinExistence type="predicted"/>
<dbReference type="InterPro" id="IPR029787">
    <property type="entry name" value="Nucleotide_cyclase"/>
</dbReference>
<dbReference type="PANTHER" id="PTHR43081:SF19">
    <property type="entry name" value="PH-SENSITIVE ADENYLATE CYCLASE RV1264"/>
    <property type="match status" value="1"/>
</dbReference>
<reference evidence="2" key="1">
    <citation type="submission" date="2020-06" db="EMBL/GenBank/DDBJ databases">
        <title>Stable isotope informed genome-resolved metagenomics uncovers potential trophic interactions in rhizosphere soil.</title>
        <authorList>
            <person name="Starr E.P."/>
            <person name="Shi S."/>
            <person name="Blazewicz S.J."/>
            <person name="Koch B.J."/>
            <person name="Probst A.J."/>
            <person name="Hungate B.A."/>
            <person name="Pett-Ridge J."/>
            <person name="Firestone M.K."/>
            <person name="Banfield J.F."/>
        </authorList>
    </citation>
    <scope>NUCLEOTIDE SEQUENCE</scope>
    <source>
        <strain evidence="2">YM_69_17</strain>
    </source>
</reference>
<dbReference type="AlphaFoldDB" id="A0A952FQB5"/>
<dbReference type="SMART" id="SM00044">
    <property type="entry name" value="CYCc"/>
    <property type="match status" value="1"/>
</dbReference>
<dbReference type="SUPFAM" id="SSF55073">
    <property type="entry name" value="Nucleotide cyclase"/>
    <property type="match status" value="1"/>
</dbReference>
<sequence length="470" mass="51477">MQDNDALFDALRRSADSGVVDAIEDLVRNGRDEELARVNALALAAARGLDEEAVIAALLHASRLGLFEMSWNILCPSCGGVLGANATLKSVRQQDYHCAFCALTSEPTLDDTVEVSFTVSPRIRRIAAHDPDSLGFWDYHRQVFYGSGLAFPEPGTFDELSRKALLEAVELRAGERMILALQLPAQQVMIFDPVTHTAHLIDTEGEATAERRELSMIFTSAPAAVGHMTLSPGPLRLVLDNRTERRVLVGVYVAGPEMCSLIGGRRPFLTAKRLLTNQTFRDLYRTETLDVEQRLKIMSLTFLFTDLKGSTDLYERVGDLVAYDLVRSHFQILNEIVASESGAVVKTIGDAVMATFPVPHRAVSAALRMRDSMRQLNARRGAEELILKIGIHEGPCLAVNLNDRQDYFGQTVNIASRVQALATGDSIFATQPVVQDADSARLLSSRGVDARPQALALRGVGGRMPVFAMT</sequence>